<feature type="region of interest" description="Disordered" evidence="7">
    <location>
        <begin position="278"/>
        <end position="297"/>
    </location>
</feature>
<keyword evidence="1 6" id="KW-0645">Protease</keyword>
<evidence type="ECO:0000256" key="8">
    <source>
        <dbReference type="SAM" id="SignalP"/>
    </source>
</evidence>
<evidence type="ECO:0000256" key="2">
    <source>
        <dbReference type="ARBA" id="ARBA00022723"/>
    </source>
</evidence>
<comment type="cofactor">
    <cofactor evidence="6">
        <name>Zn(2+)</name>
        <dbReference type="ChEBI" id="CHEBI:29105"/>
    </cofactor>
    <text evidence="6">Binds 1 zinc ion per subunit.</text>
</comment>
<dbReference type="Gene3D" id="3.30.2010.10">
    <property type="entry name" value="Metalloproteases ('zincins'), catalytic domain"/>
    <property type="match status" value="1"/>
</dbReference>
<proteinExistence type="inferred from homology"/>
<evidence type="ECO:0000313" key="11">
    <source>
        <dbReference type="Proteomes" id="UP000886865"/>
    </source>
</evidence>
<feature type="chain" id="PRO_5038614183" evidence="8">
    <location>
        <begin position="22"/>
        <end position="297"/>
    </location>
</feature>
<keyword evidence="2" id="KW-0479">Metal-binding</keyword>
<dbReference type="GO" id="GO:0004222">
    <property type="term" value="F:metalloendopeptidase activity"/>
    <property type="evidence" value="ECO:0007669"/>
    <property type="project" value="InterPro"/>
</dbReference>
<keyword evidence="4 6" id="KW-0862">Zinc</keyword>
<feature type="domain" description="Peptidase M48" evidence="9">
    <location>
        <begin position="45"/>
        <end position="205"/>
    </location>
</feature>
<evidence type="ECO:0000256" key="5">
    <source>
        <dbReference type="ARBA" id="ARBA00023049"/>
    </source>
</evidence>
<dbReference type="EMBL" id="DVJQ01000019">
    <property type="protein sequence ID" value="HIS73807.1"/>
    <property type="molecule type" value="Genomic_DNA"/>
</dbReference>
<dbReference type="Pfam" id="PF01435">
    <property type="entry name" value="Peptidase_M48"/>
    <property type="match status" value="1"/>
</dbReference>
<dbReference type="InterPro" id="IPR051156">
    <property type="entry name" value="Mito/Outer_Membr_Metalloprot"/>
</dbReference>
<evidence type="ECO:0000256" key="7">
    <source>
        <dbReference type="SAM" id="MobiDB-lite"/>
    </source>
</evidence>
<dbReference type="Proteomes" id="UP000886865">
    <property type="component" value="Unassembled WGS sequence"/>
</dbReference>
<comment type="caution">
    <text evidence="10">The sequence shown here is derived from an EMBL/GenBank/DDBJ whole genome shotgun (WGS) entry which is preliminary data.</text>
</comment>
<dbReference type="GO" id="GO:0046872">
    <property type="term" value="F:metal ion binding"/>
    <property type="evidence" value="ECO:0007669"/>
    <property type="project" value="UniProtKB-KW"/>
</dbReference>
<organism evidence="10 11">
    <name type="scientific">Candidatus Galligastranaerophilus intestinavium</name>
    <dbReference type="NCBI Taxonomy" id="2840836"/>
    <lineage>
        <taxon>Bacteria</taxon>
        <taxon>Candidatus Galligastranaerophilus</taxon>
    </lineage>
</organism>
<gene>
    <name evidence="10" type="ORF">IAA86_02155</name>
</gene>
<evidence type="ECO:0000256" key="3">
    <source>
        <dbReference type="ARBA" id="ARBA00022801"/>
    </source>
</evidence>
<dbReference type="PANTHER" id="PTHR22726">
    <property type="entry name" value="METALLOENDOPEPTIDASE OMA1"/>
    <property type="match status" value="1"/>
</dbReference>
<evidence type="ECO:0000259" key="9">
    <source>
        <dbReference type="Pfam" id="PF01435"/>
    </source>
</evidence>
<comment type="similarity">
    <text evidence="6">Belongs to the peptidase M48 family.</text>
</comment>
<evidence type="ECO:0000256" key="1">
    <source>
        <dbReference type="ARBA" id="ARBA00022670"/>
    </source>
</evidence>
<evidence type="ECO:0000313" key="10">
    <source>
        <dbReference type="EMBL" id="HIS73807.1"/>
    </source>
</evidence>
<sequence>MKKFFSLLIIFNILFTPFVCAADNLKEDDVKRAKVSKSKKSSMTRRINDICDRLREKNKIATKVRIRLRKTSRVNAYANIYKEIVVFSGLVKICENDDELAGIIAHELGHIVNAHVYRINIANNLANASIRATSEIPAVAIPAMVVAKVGLKKRMRLDEYESDVTAVDFLVGAGYNPLGMVSILQRITGDKYIDFLSTHPSGEKRTLYIYDYIAKAYPEYIEQGFDTESYEEFLIYYEDVAKERAQNPEKMIKHEKKFEKLEEKRKKKYAKYQRKWIRQEEKQRQKELDKIKEEQAD</sequence>
<keyword evidence="8" id="KW-0732">Signal</keyword>
<dbReference type="InterPro" id="IPR001915">
    <property type="entry name" value="Peptidase_M48"/>
</dbReference>
<evidence type="ECO:0000256" key="6">
    <source>
        <dbReference type="RuleBase" id="RU003983"/>
    </source>
</evidence>
<evidence type="ECO:0000256" key="4">
    <source>
        <dbReference type="ARBA" id="ARBA00022833"/>
    </source>
</evidence>
<accession>A0A9D1JXM0</accession>
<reference evidence="10" key="1">
    <citation type="submission" date="2020-10" db="EMBL/GenBank/DDBJ databases">
        <authorList>
            <person name="Gilroy R."/>
        </authorList>
    </citation>
    <scope>NUCLEOTIDE SEQUENCE</scope>
    <source>
        <strain evidence="10">CHK152-2871</strain>
    </source>
</reference>
<dbReference type="GO" id="GO:0016020">
    <property type="term" value="C:membrane"/>
    <property type="evidence" value="ECO:0007669"/>
    <property type="project" value="TreeGrafter"/>
</dbReference>
<keyword evidence="3 6" id="KW-0378">Hydrolase</keyword>
<protein>
    <submittedName>
        <fullName evidence="10">M48 family metallopeptidase</fullName>
    </submittedName>
</protein>
<dbReference type="AlphaFoldDB" id="A0A9D1JXM0"/>
<name>A0A9D1JXM0_9BACT</name>
<reference evidence="10" key="2">
    <citation type="journal article" date="2021" name="PeerJ">
        <title>Extensive microbial diversity within the chicken gut microbiome revealed by metagenomics and culture.</title>
        <authorList>
            <person name="Gilroy R."/>
            <person name="Ravi A."/>
            <person name="Getino M."/>
            <person name="Pursley I."/>
            <person name="Horton D.L."/>
            <person name="Alikhan N.F."/>
            <person name="Baker D."/>
            <person name="Gharbi K."/>
            <person name="Hall N."/>
            <person name="Watson M."/>
            <person name="Adriaenssens E.M."/>
            <person name="Foster-Nyarko E."/>
            <person name="Jarju S."/>
            <person name="Secka A."/>
            <person name="Antonio M."/>
            <person name="Oren A."/>
            <person name="Chaudhuri R.R."/>
            <person name="La Ragione R."/>
            <person name="Hildebrand F."/>
            <person name="Pallen M.J."/>
        </authorList>
    </citation>
    <scope>NUCLEOTIDE SEQUENCE</scope>
    <source>
        <strain evidence="10">CHK152-2871</strain>
    </source>
</reference>
<dbReference type="PANTHER" id="PTHR22726:SF1">
    <property type="entry name" value="METALLOENDOPEPTIDASE OMA1, MITOCHONDRIAL"/>
    <property type="match status" value="1"/>
</dbReference>
<keyword evidence="5 6" id="KW-0482">Metalloprotease</keyword>
<dbReference type="GO" id="GO:0051603">
    <property type="term" value="P:proteolysis involved in protein catabolic process"/>
    <property type="evidence" value="ECO:0007669"/>
    <property type="project" value="TreeGrafter"/>
</dbReference>
<dbReference type="CDD" id="cd07324">
    <property type="entry name" value="M48C_Oma1-like"/>
    <property type="match status" value="1"/>
</dbReference>
<feature type="signal peptide" evidence="8">
    <location>
        <begin position="1"/>
        <end position="21"/>
    </location>
</feature>